<evidence type="ECO:0000313" key="3">
    <source>
        <dbReference type="Proteomes" id="UP000215335"/>
    </source>
</evidence>
<feature type="domain" description="DUF7041" evidence="1">
    <location>
        <begin position="153"/>
        <end position="218"/>
    </location>
</feature>
<dbReference type="PANTHER" id="PTHR33327">
    <property type="entry name" value="ENDONUCLEASE"/>
    <property type="match status" value="1"/>
</dbReference>
<reference evidence="2 3" key="1">
    <citation type="journal article" date="2017" name="Curr. Biol.">
        <title>The Evolution of Venom by Co-option of Single-Copy Genes.</title>
        <authorList>
            <person name="Martinson E.O."/>
            <person name="Mrinalini"/>
            <person name="Kelkar Y.D."/>
            <person name="Chang C.H."/>
            <person name="Werren J.H."/>
        </authorList>
    </citation>
    <scope>NUCLEOTIDE SEQUENCE [LARGE SCALE GENOMIC DNA]</scope>
    <source>
        <strain evidence="2 3">Alberta</strain>
        <tissue evidence="2">Whole body</tissue>
    </source>
</reference>
<dbReference type="EMBL" id="NNAY01001069">
    <property type="protein sequence ID" value="OXU25257.1"/>
    <property type="molecule type" value="Genomic_DNA"/>
</dbReference>
<dbReference type="STRING" id="543379.A0A232F4I4"/>
<sequence>MPRLTGAGVGYGVPRVTKLLDQCPVCSFYHAEKIFRSKRSLHSGPTTQLNLSTQKATSLHSTLKVFISYSEKSKWTQVQPSIWSNQAFEQHIFASVTDSKSNIFAQYTQSLCHSEKCKIMENNKHMARRHIPVVKQPKWELVSMPLRTDNTLLWIKLVEMQFASLNITNDDSKFNYVIVMLGTKHVDIGMDILLNPPEYNKYEMLKASILKKYTGTTSDILLKKDKPRYDQRPSDYYTFLQTLSGHPEQDLEFVIDFWRSQLPRKVQDLLEEYGSNKQLISMANMINSMMKGKEKSYRMSSNFVRWSERRSLRLSRNKSRDLRFQDGTSTPFIKRRPHYYP</sequence>
<accession>A0A232F4I4</accession>
<proteinExistence type="predicted"/>
<keyword evidence="3" id="KW-1185">Reference proteome</keyword>
<protein>
    <recommendedName>
        <fullName evidence="1">DUF7041 domain-containing protein</fullName>
    </recommendedName>
</protein>
<organism evidence="2 3">
    <name type="scientific">Trichomalopsis sarcophagae</name>
    <dbReference type="NCBI Taxonomy" id="543379"/>
    <lineage>
        <taxon>Eukaryota</taxon>
        <taxon>Metazoa</taxon>
        <taxon>Ecdysozoa</taxon>
        <taxon>Arthropoda</taxon>
        <taxon>Hexapoda</taxon>
        <taxon>Insecta</taxon>
        <taxon>Pterygota</taxon>
        <taxon>Neoptera</taxon>
        <taxon>Endopterygota</taxon>
        <taxon>Hymenoptera</taxon>
        <taxon>Apocrita</taxon>
        <taxon>Proctotrupomorpha</taxon>
        <taxon>Chalcidoidea</taxon>
        <taxon>Pteromalidae</taxon>
        <taxon>Pteromalinae</taxon>
        <taxon>Trichomalopsis</taxon>
    </lineage>
</organism>
<name>A0A232F4I4_9HYME</name>
<dbReference type="OrthoDB" id="7699407at2759"/>
<gene>
    <name evidence="2" type="ORF">TSAR_002819</name>
</gene>
<evidence type="ECO:0000259" key="1">
    <source>
        <dbReference type="Pfam" id="PF23055"/>
    </source>
</evidence>
<dbReference type="InterPro" id="IPR055469">
    <property type="entry name" value="DUF7041"/>
</dbReference>
<dbReference type="Proteomes" id="UP000215335">
    <property type="component" value="Unassembled WGS sequence"/>
</dbReference>
<dbReference type="AlphaFoldDB" id="A0A232F4I4"/>
<evidence type="ECO:0000313" key="2">
    <source>
        <dbReference type="EMBL" id="OXU25257.1"/>
    </source>
</evidence>
<dbReference type="Pfam" id="PF23055">
    <property type="entry name" value="DUF7041"/>
    <property type="match status" value="1"/>
</dbReference>
<dbReference type="PANTHER" id="PTHR33327:SF3">
    <property type="entry name" value="RNA-DIRECTED DNA POLYMERASE"/>
    <property type="match status" value="1"/>
</dbReference>
<comment type="caution">
    <text evidence="2">The sequence shown here is derived from an EMBL/GenBank/DDBJ whole genome shotgun (WGS) entry which is preliminary data.</text>
</comment>